<accession>A0A9D9I150</accession>
<keyword evidence="1" id="KW-0812">Transmembrane</keyword>
<dbReference type="PANTHER" id="PTHR40448:SF1">
    <property type="entry name" value="TWO-COMPONENT SENSOR HISTIDINE KINASE"/>
    <property type="match status" value="1"/>
</dbReference>
<dbReference type="Proteomes" id="UP000823618">
    <property type="component" value="Unassembled WGS sequence"/>
</dbReference>
<organism evidence="3 4">
    <name type="scientific">Candidatus Scybalomonas excrementavium</name>
    <dbReference type="NCBI Taxonomy" id="2840943"/>
    <lineage>
        <taxon>Bacteria</taxon>
        <taxon>Bacillati</taxon>
        <taxon>Bacillota</taxon>
        <taxon>Clostridia</taxon>
        <taxon>Lachnospirales</taxon>
        <taxon>Lachnospiraceae</taxon>
        <taxon>Lachnospiraceae incertae sedis</taxon>
        <taxon>Candidatus Scybalomonas</taxon>
    </lineage>
</organism>
<dbReference type="Gene3D" id="3.30.565.10">
    <property type="entry name" value="Histidine kinase-like ATPase, C-terminal domain"/>
    <property type="match status" value="1"/>
</dbReference>
<evidence type="ECO:0000259" key="2">
    <source>
        <dbReference type="Pfam" id="PF14501"/>
    </source>
</evidence>
<evidence type="ECO:0000313" key="4">
    <source>
        <dbReference type="Proteomes" id="UP000823618"/>
    </source>
</evidence>
<dbReference type="AlphaFoldDB" id="A0A9D9I150"/>
<evidence type="ECO:0000313" key="3">
    <source>
        <dbReference type="EMBL" id="MBO8463720.1"/>
    </source>
</evidence>
<keyword evidence="1" id="KW-1133">Transmembrane helix</keyword>
<dbReference type="GO" id="GO:0042802">
    <property type="term" value="F:identical protein binding"/>
    <property type="evidence" value="ECO:0007669"/>
    <property type="project" value="TreeGrafter"/>
</dbReference>
<feature type="transmembrane region" description="Helical" evidence="1">
    <location>
        <begin position="12"/>
        <end position="28"/>
    </location>
</feature>
<protein>
    <submittedName>
        <fullName evidence="3">GHKL domain-containing protein</fullName>
    </submittedName>
</protein>
<feature type="transmembrane region" description="Helical" evidence="1">
    <location>
        <begin position="196"/>
        <end position="213"/>
    </location>
</feature>
<sequence length="440" mass="51382">MTLSDLIDIPRFYTAVAEWSACFVYLLIFKQKIYSNKKFCFYTVLMFLWFCFYQWSAGQFPLYLWVPGIIGAIISILFFLVFPLKLSFVDGFFCCIRAFVLAEFVASLHWQLYVWFTLHSGKESSLLCFLSVVLLYGISYTIYYFLEKEHLPNEEALNVNRKELFGTTLVGLSAFIMGNLSFVAPNTPFSSATFSLLYIRTLVDFSGLVMLFSQQDKRKELCMRSENQAMNIVLQRQYENYRMSIDNIELLRREFHDLKHYMLAIRSEQNPEKREQYLSEMEQAILTQEAFTHTGNQVLDVVLTTKYLYCIKNNIHFTCMADGKLLSFMHVKDICSIFGNALDNAIEYVSQLEDPEKRFVSLSLFQKNDFLMIEFENYMETSLSLQRDTLPSTTKKNKEYHGYGLKSIQIAVKKYNGSMTLHGEHHTFTLRILFPLSPSK</sequence>
<reference evidence="3" key="2">
    <citation type="journal article" date="2021" name="PeerJ">
        <title>Extensive microbial diversity within the chicken gut microbiome revealed by metagenomics and culture.</title>
        <authorList>
            <person name="Gilroy R."/>
            <person name="Ravi A."/>
            <person name="Getino M."/>
            <person name="Pursley I."/>
            <person name="Horton D.L."/>
            <person name="Alikhan N.F."/>
            <person name="Baker D."/>
            <person name="Gharbi K."/>
            <person name="Hall N."/>
            <person name="Watson M."/>
            <person name="Adriaenssens E.M."/>
            <person name="Foster-Nyarko E."/>
            <person name="Jarju S."/>
            <person name="Secka A."/>
            <person name="Antonio M."/>
            <person name="Oren A."/>
            <person name="Chaudhuri R.R."/>
            <person name="La Ragione R."/>
            <person name="Hildebrand F."/>
            <person name="Pallen M.J."/>
        </authorList>
    </citation>
    <scope>NUCLEOTIDE SEQUENCE</scope>
    <source>
        <strain evidence="3">E3-2379</strain>
    </source>
</reference>
<dbReference type="Pfam" id="PF14501">
    <property type="entry name" value="HATPase_c_5"/>
    <property type="match status" value="1"/>
</dbReference>
<dbReference type="EMBL" id="JADIML010000199">
    <property type="protein sequence ID" value="MBO8463720.1"/>
    <property type="molecule type" value="Genomic_DNA"/>
</dbReference>
<feature type="domain" description="Sensor histidine kinase NatK-like C-terminal" evidence="2">
    <location>
        <begin position="329"/>
        <end position="435"/>
    </location>
</feature>
<dbReference type="InterPro" id="IPR032834">
    <property type="entry name" value="NatK-like_C"/>
</dbReference>
<feature type="transmembrane region" description="Helical" evidence="1">
    <location>
        <begin position="124"/>
        <end position="143"/>
    </location>
</feature>
<dbReference type="PANTHER" id="PTHR40448">
    <property type="entry name" value="TWO-COMPONENT SENSOR HISTIDINE KINASE"/>
    <property type="match status" value="1"/>
</dbReference>
<feature type="transmembrane region" description="Helical" evidence="1">
    <location>
        <begin position="91"/>
        <end position="112"/>
    </location>
</feature>
<keyword evidence="1" id="KW-0472">Membrane</keyword>
<proteinExistence type="predicted"/>
<reference evidence="3" key="1">
    <citation type="submission" date="2020-10" db="EMBL/GenBank/DDBJ databases">
        <authorList>
            <person name="Gilroy R."/>
        </authorList>
    </citation>
    <scope>NUCLEOTIDE SEQUENCE</scope>
    <source>
        <strain evidence="3">E3-2379</strain>
    </source>
</reference>
<gene>
    <name evidence="3" type="ORF">IAC13_07310</name>
</gene>
<feature type="transmembrane region" description="Helical" evidence="1">
    <location>
        <begin position="62"/>
        <end position="84"/>
    </location>
</feature>
<dbReference type="CDD" id="cd16935">
    <property type="entry name" value="HATPase_AgrC-ComD-like"/>
    <property type="match status" value="1"/>
</dbReference>
<dbReference type="SUPFAM" id="SSF55874">
    <property type="entry name" value="ATPase domain of HSP90 chaperone/DNA topoisomerase II/histidine kinase"/>
    <property type="match status" value="1"/>
</dbReference>
<feature type="transmembrane region" description="Helical" evidence="1">
    <location>
        <begin position="40"/>
        <end position="56"/>
    </location>
</feature>
<comment type="caution">
    <text evidence="3">The sequence shown here is derived from an EMBL/GenBank/DDBJ whole genome shotgun (WGS) entry which is preliminary data.</text>
</comment>
<dbReference type="InterPro" id="IPR036890">
    <property type="entry name" value="HATPase_C_sf"/>
</dbReference>
<evidence type="ECO:0000256" key="1">
    <source>
        <dbReference type="SAM" id="Phobius"/>
    </source>
</evidence>
<name>A0A9D9I150_9FIRM</name>
<feature type="transmembrane region" description="Helical" evidence="1">
    <location>
        <begin position="164"/>
        <end position="184"/>
    </location>
</feature>